<dbReference type="EMBL" id="VJMI01009821">
    <property type="protein sequence ID" value="KAF0757834.1"/>
    <property type="molecule type" value="Genomic_DNA"/>
</dbReference>
<name>A0A6A5AK28_APHAT</name>
<feature type="compositionally biased region" description="Acidic residues" evidence="1">
    <location>
        <begin position="1"/>
        <end position="11"/>
    </location>
</feature>
<dbReference type="VEuPathDB" id="FungiDB:H257_02074"/>
<evidence type="ECO:0000256" key="1">
    <source>
        <dbReference type="SAM" id="MobiDB-lite"/>
    </source>
</evidence>
<dbReference type="Gene3D" id="2.40.50.140">
    <property type="entry name" value="Nucleic acid-binding proteins"/>
    <property type="match status" value="1"/>
</dbReference>
<proteinExistence type="predicted"/>
<protein>
    <submittedName>
        <fullName evidence="2">Uncharacterized protein</fullName>
    </submittedName>
</protein>
<dbReference type="Proteomes" id="UP000469452">
    <property type="component" value="Unassembled WGS sequence"/>
</dbReference>
<evidence type="ECO:0000313" key="2">
    <source>
        <dbReference type="EMBL" id="KAF0757834.1"/>
    </source>
</evidence>
<reference evidence="2 3" key="1">
    <citation type="submission" date="2019-06" db="EMBL/GenBank/DDBJ databases">
        <title>Genomics analysis of Aphanomyces spp. identifies a new class of oomycete effector associated with host adaptation.</title>
        <authorList>
            <person name="Gaulin E."/>
        </authorList>
    </citation>
    <scope>NUCLEOTIDE SEQUENCE [LARGE SCALE GENOMIC DNA]</scope>
    <source>
        <strain evidence="2 3">E</strain>
    </source>
</reference>
<organism evidence="2 3">
    <name type="scientific">Aphanomyces astaci</name>
    <name type="common">Crayfish plague agent</name>
    <dbReference type="NCBI Taxonomy" id="112090"/>
    <lineage>
        <taxon>Eukaryota</taxon>
        <taxon>Sar</taxon>
        <taxon>Stramenopiles</taxon>
        <taxon>Oomycota</taxon>
        <taxon>Saprolegniomycetes</taxon>
        <taxon>Saprolegniales</taxon>
        <taxon>Verrucalvaceae</taxon>
        <taxon>Aphanomyces</taxon>
    </lineage>
</organism>
<gene>
    <name evidence="2" type="ORF">AaE_004135</name>
</gene>
<accession>A0A6A5AK28</accession>
<feature type="region of interest" description="Disordered" evidence="1">
    <location>
        <begin position="1"/>
        <end position="29"/>
    </location>
</feature>
<evidence type="ECO:0000313" key="3">
    <source>
        <dbReference type="Proteomes" id="UP000469452"/>
    </source>
</evidence>
<dbReference type="InterPro" id="IPR012340">
    <property type="entry name" value="NA-bd_OB-fold"/>
</dbReference>
<dbReference type="AlphaFoldDB" id="A0A6A5AK28"/>
<sequence length="489" mass="53513">MSEASSLDDDSWISKSNWHRPDGTGSSDQDKLSLRYLDEFVGDLTCSAQMLAWGLFPDAKEVSETMGVFNAVRKLGLHEKDTAPPGVHDGIVIVGDGVTPRTAAMFAYRTKGWTCYSVDPIMKVSTSDAQVPWDGGALANVVSVCDKIENIRIRLRKAIVVLVHAHVTIEQAMVAIDATEVVAVLTLPWYINSPCNWYGRQERYLDRHFHPSSRVGVIGRHDGLVSALTSRGFTAVHSIGSDYAEQGSLSTVFNVVLDCGSLHLALNRTEKTKSGNLVGSLCQLWQSWLDEDIHPTGQSGAVVVVSSRRMLRSSKFLNRYRRIITTPCLHSTGLPWSRRHCAVRPRSSTTANETKGDSADGGHATMCHSMDQVYAALSSQFNATSGDPAVCSATGKVTRVQTLHVNLSFVDLEAEDGATTFVLLRRGSLPQDQAFYMPRALMQHLQLGDVLQVTGTPEPTKNGSSVVVASAVRVVQWVSRDTLVYFNYN</sequence>
<comment type="caution">
    <text evidence="2">The sequence shown here is derived from an EMBL/GenBank/DDBJ whole genome shotgun (WGS) entry which is preliminary data.</text>
</comment>